<protein>
    <submittedName>
        <fullName evidence="4">PspA/IM30 family protein</fullName>
    </submittedName>
</protein>
<organism evidence="4 5">
    <name type="scientific">Paenibacillus lemnae</name>
    <dbReference type="NCBI Taxonomy" id="1330551"/>
    <lineage>
        <taxon>Bacteria</taxon>
        <taxon>Bacillati</taxon>
        <taxon>Bacillota</taxon>
        <taxon>Bacilli</taxon>
        <taxon>Bacillales</taxon>
        <taxon>Paenibacillaceae</taxon>
        <taxon>Paenibacillus</taxon>
    </lineage>
</organism>
<dbReference type="EMBL" id="JABBPN010000020">
    <property type="protein sequence ID" value="NMO97594.1"/>
    <property type="molecule type" value="Genomic_DNA"/>
</dbReference>
<gene>
    <name evidence="4" type="ORF">HII30_17655</name>
</gene>
<keyword evidence="2" id="KW-0175">Coiled coil</keyword>
<dbReference type="InterPro" id="IPR007157">
    <property type="entry name" value="PspA_VIPP1"/>
</dbReference>
<evidence type="ECO:0000256" key="3">
    <source>
        <dbReference type="SAM" id="MobiDB-lite"/>
    </source>
</evidence>
<comment type="caution">
    <text evidence="4">The sequence shown here is derived from an EMBL/GenBank/DDBJ whole genome shotgun (WGS) entry which is preliminary data.</text>
</comment>
<comment type="similarity">
    <text evidence="1">Belongs to the PspA/Vipp/IM30 family.</text>
</comment>
<sequence length="212" mass="23717">MGILSRFRDLMASNFHAVMDKAEDPEKAVREYMQRLSSDLGQIKAVAAAVLAQERRAKRALDDCRAEIMKLQNYAEKSVQGGNEQNALRFLDRKAEQEQKLAQLQEAYNKASANAENMRKLQEKLVADVRDLEARHARVKSRMAAAKLQQKSAAGSTGAASSAFDAMEEKADLALYEAEAMAELRAGSQEPDLDELFEELKKQTHNSTEQLR</sequence>
<evidence type="ECO:0000313" key="5">
    <source>
        <dbReference type="Proteomes" id="UP000565468"/>
    </source>
</evidence>
<name>A0A848MDU9_PAELE</name>
<feature type="region of interest" description="Disordered" evidence="3">
    <location>
        <begin position="186"/>
        <end position="212"/>
    </location>
</feature>
<evidence type="ECO:0000313" key="4">
    <source>
        <dbReference type="EMBL" id="NMO97594.1"/>
    </source>
</evidence>
<dbReference type="RefSeq" id="WP_169506370.1">
    <property type="nucleotide sequence ID" value="NZ_JABBPN010000020.1"/>
</dbReference>
<dbReference type="PANTHER" id="PTHR31088">
    <property type="entry name" value="MEMBRANE-ASSOCIATED PROTEIN VIPP1, CHLOROPLASTIC"/>
    <property type="match status" value="1"/>
</dbReference>
<accession>A0A848MDU9</accession>
<dbReference type="AlphaFoldDB" id="A0A848MDU9"/>
<evidence type="ECO:0000256" key="2">
    <source>
        <dbReference type="SAM" id="Coils"/>
    </source>
</evidence>
<proteinExistence type="inferred from homology"/>
<keyword evidence="5" id="KW-1185">Reference proteome</keyword>
<feature type="coiled-coil region" evidence="2">
    <location>
        <begin position="87"/>
        <end position="149"/>
    </location>
</feature>
<evidence type="ECO:0000256" key="1">
    <source>
        <dbReference type="ARBA" id="ARBA00043985"/>
    </source>
</evidence>
<dbReference type="Pfam" id="PF04012">
    <property type="entry name" value="PspA_IM30"/>
    <property type="match status" value="1"/>
</dbReference>
<dbReference type="Proteomes" id="UP000565468">
    <property type="component" value="Unassembled WGS sequence"/>
</dbReference>
<reference evidence="4 5" key="1">
    <citation type="submission" date="2020-04" db="EMBL/GenBank/DDBJ databases">
        <title>Paenibacillus algicola sp. nov., a novel marine bacterium producing alginate lyase.</title>
        <authorList>
            <person name="Huang H."/>
        </authorList>
    </citation>
    <scope>NUCLEOTIDE SEQUENCE [LARGE SCALE GENOMIC DNA]</scope>
    <source>
        <strain evidence="4 5">L7-75</strain>
    </source>
</reference>
<dbReference type="PANTHER" id="PTHR31088:SF6">
    <property type="entry name" value="PHAGE SHOCK PROTEIN A"/>
    <property type="match status" value="1"/>
</dbReference>